<name>A0AAV5WG61_9BILA</name>
<feature type="non-terminal residue" evidence="1">
    <location>
        <position position="1"/>
    </location>
</feature>
<sequence length="76" mass="8491">IDHGWLESVERRVEYIQIIVGGSALLTQKVSADDRAEDGVHAVQQLVGGREGTVSELVCHKERRLQILPAHRHDLV</sequence>
<keyword evidence="3" id="KW-1185">Reference proteome</keyword>
<organism evidence="1 3">
    <name type="scientific">Pristionchus fissidentatus</name>
    <dbReference type="NCBI Taxonomy" id="1538716"/>
    <lineage>
        <taxon>Eukaryota</taxon>
        <taxon>Metazoa</taxon>
        <taxon>Ecdysozoa</taxon>
        <taxon>Nematoda</taxon>
        <taxon>Chromadorea</taxon>
        <taxon>Rhabditida</taxon>
        <taxon>Rhabditina</taxon>
        <taxon>Diplogasteromorpha</taxon>
        <taxon>Diplogasteroidea</taxon>
        <taxon>Neodiplogasteridae</taxon>
        <taxon>Pristionchus</taxon>
    </lineage>
</organism>
<evidence type="ECO:0000313" key="3">
    <source>
        <dbReference type="Proteomes" id="UP001432322"/>
    </source>
</evidence>
<protein>
    <submittedName>
        <fullName evidence="1">Uncharacterized protein</fullName>
    </submittedName>
</protein>
<dbReference type="Proteomes" id="UP001432322">
    <property type="component" value="Unassembled WGS sequence"/>
</dbReference>
<proteinExistence type="predicted"/>
<gene>
    <name evidence="1" type="ORF">PFISCL1PPCAC_21314</name>
    <name evidence="2" type="ORF">PFISCL1PPCAC_28741</name>
</gene>
<feature type="non-terminal residue" evidence="1">
    <location>
        <position position="76"/>
    </location>
</feature>
<accession>A0AAV5WG61</accession>
<evidence type="ECO:0000313" key="1">
    <source>
        <dbReference type="EMBL" id="GMT30017.1"/>
    </source>
</evidence>
<dbReference type="EMBL" id="BTSY01000005">
    <property type="protein sequence ID" value="GMT30017.1"/>
    <property type="molecule type" value="Genomic_DNA"/>
</dbReference>
<comment type="caution">
    <text evidence="1">The sequence shown here is derived from an EMBL/GenBank/DDBJ whole genome shotgun (WGS) entry which is preliminary data.</text>
</comment>
<dbReference type="EMBL" id="BTSY01000139">
    <property type="protein sequence ID" value="GMT37444.1"/>
    <property type="molecule type" value="Genomic_DNA"/>
</dbReference>
<dbReference type="AlphaFoldDB" id="A0AAV5WG61"/>
<reference evidence="1" key="1">
    <citation type="submission" date="2023-10" db="EMBL/GenBank/DDBJ databases">
        <title>Genome assembly of Pristionchus species.</title>
        <authorList>
            <person name="Yoshida K."/>
            <person name="Sommer R.J."/>
        </authorList>
    </citation>
    <scope>NUCLEOTIDE SEQUENCE</scope>
    <source>
        <strain evidence="1">RS5133</strain>
    </source>
</reference>
<evidence type="ECO:0000313" key="2">
    <source>
        <dbReference type="EMBL" id="GMT37444.1"/>
    </source>
</evidence>